<keyword evidence="8" id="KW-1185">Reference proteome</keyword>
<evidence type="ECO:0000256" key="6">
    <source>
        <dbReference type="PIRSR" id="PIRSR038896-51"/>
    </source>
</evidence>
<dbReference type="GO" id="GO:0070292">
    <property type="term" value="P:N-acylphosphatidylethanolamine metabolic process"/>
    <property type="evidence" value="ECO:0007669"/>
    <property type="project" value="TreeGrafter"/>
</dbReference>
<dbReference type="PIRSF" id="PIRSF038896">
    <property type="entry name" value="NAPE-PLD"/>
    <property type="match status" value="1"/>
</dbReference>
<dbReference type="InterPro" id="IPR024884">
    <property type="entry name" value="NAPE-PLD"/>
</dbReference>
<evidence type="ECO:0000256" key="5">
    <source>
        <dbReference type="PIRSR" id="PIRSR038896-50"/>
    </source>
</evidence>
<protein>
    <recommendedName>
        <fullName evidence="2">N-acetylphosphatidylethanolamine-hydrolyzing phospholipase D</fullName>
        <ecNumber evidence="2">3.1.4.54</ecNumber>
    </recommendedName>
</protein>
<keyword evidence="3" id="KW-0442">Lipid degradation</keyword>
<dbReference type="GO" id="GO:0070290">
    <property type="term" value="F:N-acylphosphatidylethanolamine-specific phospholipase D activity"/>
    <property type="evidence" value="ECO:0007669"/>
    <property type="project" value="UniProtKB-EC"/>
</dbReference>
<keyword evidence="6" id="KW-0862">Zinc</keyword>
<dbReference type="PANTHER" id="PTHR15032">
    <property type="entry name" value="N-ACYL-PHOSPHATIDYLETHANOLAMINE-HYDROLYZING PHOSPHOLIPASE D"/>
    <property type="match status" value="1"/>
</dbReference>
<dbReference type="AlphaFoldDB" id="A0A9W3A7J6"/>
<name>A0A9W3A7J6_BIOGL</name>
<evidence type="ECO:0000256" key="1">
    <source>
        <dbReference type="ARBA" id="ARBA00010127"/>
    </source>
</evidence>
<dbReference type="Pfam" id="PF12706">
    <property type="entry name" value="Lactamase_B_2"/>
    <property type="match status" value="1"/>
</dbReference>
<dbReference type="PANTHER" id="PTHR15032:SF4">
    <property type="entry name" value="N-ACYL-PHOSPHATIDYLETHANOLAMINE-HYDROLYZING PHOSPHOLIPASE D"/>
    <property type="match status" value="1"/>
</dbReference>
<evidence type="ECO:0000313" key="8">
    <source>
        <dbReference type="Proteomes" id="UP001165740"/>
    </source>
</evidence>
<keyword evidence="3" id="KW-0443">Lipid metabolism</keyword>
<dbReference type="GO" id="GO:0008270">
    <property type="term" value="F:zinc ion binding"/>
    <property type="evidence" value="ECO:0007669"/>
    <property type="project" value="InterPro"/>
</dbReference>
<dbReference type="Gene3D" id="3.60.15.10">
    <property type="entry name" value="Ribonuclease Z/Hydroxyacylglutathione hydrolase-like"/>
    <property type="match status" value="1"/>
</dbReference>
<feature type="binding site" evidence="6">
    <location>
        <position position="287"/>
    </location>
    <ligand>
        <name>Zn(2+)</name>
        <dbReference type="ChEBI" id="CHEBI:29105"/>
        <label>2</label>
    </ligand>
</feature>
<evidence type="ECO:0000259" key="7">
    <source>
        <dbReference type="Pfam" id="PF12706"/>
    </source>
</evidence>
<evidence type="ECO:0000313" key="9">
    <source>
        <dbReference type="RefSeq" id="XP_055883235.1"/>
    </source>
</evidence>
<feature type="binding site" evidence="5">
    <location>
        <position position="265"/>
    </location>
    <ligand>
        <name>an N-acyl-1,2-diacyl-sn-glycero-3-phosphoethanolamine</name>
        <dbReference type="ChEBI" id="CHEBI:62537"/>
    </ligand>
</feature>
<dbReference type="Proteomes" id="UP001165740">
    <property type="component" value="Chromosome 4"/>
</dbReference>
<feature type="binding site" evidence="6">
    <location>
        <position position="228"/>
    </location>
    <ligand>
        <name>Zn(2+)</name>
        <dbReference type="ChEBI" id="CHEBI:29105"/>
        <label>2</label>
    </ligand>
</feature>
<dbReference type="RefSeq" id="XP_055883236.1">
    <property type="nucleotide sequence ID" value="XM_056027261.1"/>
</dbReference>
<dbReference type="RefSeq" id="XP_055883235.1">
    <property type="nucleotide sequence ID" value="XM_056027260.1"/>
</dbReference>
<feature type="binding site" evidence="6">
    <location>
        <position position="132"/>
    </location>
    <ligand>
        <name>Zn(2+)</name>
        <dbReference type="ChEBI" id="CHEBI:29105"/>
        <label>1</label>
    </ligand>
</feature>
<evidence type="ECO:0000313" key="10">
    <source>
        <dbReference type="RefSeq" id="XP_055883236.1"/>
    </source>
</evidence>
<dbReference type="GO" id="GO:0005737">
    <property type="term" value="C:cytoplasm"/>
    <property type="evidence" value="ECO:0007669"/>
    <property type="project" value="TreeGrafter"/>
</dbReference>
<dbReference type="InterPro" id="IPR001279">
    <property type="entry name" value="Metallo-B-lactamas"/>
</dbReference>
<sequence>MSQDLVKPKRNGEQFISPWEVWTVSFTKLFRFLFLTRSEGNNPQNEPLDTMLPVIKDDLSKFNTQPALGIRHMWIGHATSLLQFDGVTFLTDPIFSDYCSPLRMLGPRRYRPPPCTVQDLPHIDFVLISHNHYDHLDYSTVVQLNDRFGDNLTWYVPLGLKQWMNDSGCNNVIEMNWWEEHTISAKDVRVICTPCQHWCRRGIWDTNKVLWCSWCVIGPKSKFYFAGDTGYCDVFKTIGKHYGPFDLATIPIGAYNPRWMLAYQHVDPEEAIKIHIDVKASHSIGIHWGTFPMGAKEFYLEPRTKLEQLMKEKEMDPSKFCTVPHGKIITIGEDAMT</sequence>
<dbReference type="EC" id="3.1.4.54" evidence="2"/>
<dbReference type="OrthoDB" id="332863at2759"/>
<keyword evidence="6" id="KW-0479">Metal-binding</keyword>
<dbReference type="GeneID" id="106051542"/>
<keyword evidence="3" id="KW-1208">Phospholipid metabolism</keyword>
<feature type="binding site" evidence="6">
    <location>
        <position position="228"/>
    </location>
    <ligand>
        <name>Zn(2+)</name>
        <dbReference type="ChEBI" id="CHEBI:29105"/>
        <label>1</label>
    </ligand>
</feature>
<gene>
    <name evidence="9 10" type="primary">LOC106051542</name>
</gene>
<comment type="similarity">
    <text evidence="1">Belongs to the NAPE-PLD family.</text>
</comment>
<dbReference type="GO" id="GO:0070291">
    <property type="term" value="P:N-acylethanolamine metabolic process"/>
    <property type="evidence" value="ECO:0007669"/>
    <property type="project" value="TreeGrafter"/>
</dbReference>
<evidence type="ECO:0000256" key="3">
    <source>
        <dbReference type="ARBA" id="ARBA00022668"/>
    </source>
</evidence>
<feature type="binding site" evidence="6">
    <location>
        <position position="134"/>
    </location>
    <ligand>
        <name>Zn(2+)</name>
        <dbReference type="ChEBI" id="CHEBI:29105"/>
        <label>2</label>
    </ligand>
</feature>
<dbReference type="GO" id="GO:0009395">
    <property type="term" value="P:phospholipid catabolic process"/>
    <property type="evidence" value="ECO:0007669"/>
    <property type="project" value="UniProtKB-KW"/>
</dbReference>
<keyword evidence="3" id="KW-0595">Phospholipid degradation</keyword>
<feature type="domain" description="Metallo-beta-lactamase" evidence="7">
    <location>
        <begin position="89"/>
        <end position="288"/>
    </location>
</feature>
<comment type="catalytic activity">
    <reaction evidence="4">
        <text>N-(5Z,8Z,11Z,14Z-eicosatetraenoyl)-1,2-di-(9Z-octadecenoyl)-sn-glycero-3-phosphoethanolamine + H2O = N-(5Z,8Z,11Z,14Z-eicosatetraenoyl)-ethanolamine + 1,2-di-(9Z-octadecenoyl)-sn-glycero-3-phosphate + H(+)</text>
        <dbReference type="Rhea" id="RHEA:45528"/>
        <dbReference type="ChEBI" id="CHEBI:2700"/>
        <dbReference type="ChEBI" id="CHEBI:15377"/>
        <dbReference type="ChEBI" id="CHEBI:15378"/>
        <dbReference type="ChEBI" id="CHEBI:74546"/>
        <dbReference type="ChEBI" id="CHEBI:85277"/>
    </reaction>
    <physiologicalReaction direction="left-to-right" evidence="4">
        <dbReference type="Rhea" id="RHEA:45529"/>
    </physiologicalReaction>
</comment>
<feature type="binding site" evidence="6">
    <location>
        <position position="197"/>
    </location>
    <ligand>
        <name>Zn(2+)</name>
        <dbReference type="ChEBI" id="CHEBI:29105"/>
        <label>1</label>
    </ligand>
</feature>
<feature type="binding site" evidence="6">
    <location>
        <position position="135"/>
    </location>
    <ligand>
        <name>Zn(2+)</name>
        <dbReference type="ChEBI" id="CHEBI:29105"/>
        <label>2</label>
    </ligand>
</feature>
<accession>A0A9W3A7J6</accession>
<dbReference type="OMA" id="CTPAMHW"/>
<feature type="binding site" evidence="6">
    <location>
        <position position="130"/>
    </location>
    <ligand>
        <name>Zn(2+)</name>
        <dbReference type="ChEBI" id="CHEBI:29105"/>
        <label>1</label>
    </ligand>
</feature>
<organism evidence="8 10">
    <name type="scientific">Biomphalaria glabrata</name>
    <name type="common">Bloodfluke planorb</name>
    <name type="synonym">Freshwater snail</name>
    <dbReference type="NCBI Taxonomy" id="6526"/>
    <lineage>
        <taxon>Eukaryota</taxon>
        <taxon>Metazoa</taxon>
        <taxon>Spiralia</taxon>
        <taxon>Lophotrochozoa</taxon>
        <taxon>Mollusca</taxon>
        <taxon>Gastropoda</taxon>
        <taxon>Heterobranchia</taxon>
        <taxon>Euthyneura</taxon>
        <taxon>Panpulmonata</taxon>
        <taxon>Hygrophila</taxon>
        <taxon>Lymnaeoidea</taxon>
        <taxon>Planorbidae</taxon>
        <taxon>Biomphalaria</taxon>
    </lineage>
</organism>
<evidence type="ECO:0000256" key="2">
    <source>
        <dbReference type="ARBA" id="ARBA00012279"/>
    </source>
</evidence>
<evidence type="ECO:0000256" key="4">
    <source>
        <dbReference type="ARBA" id="ARBA00048025"/>
    </source>
</evidence>
<dbReference type="SUPFAM" id="SSF56281">
    <property type="entry name" value="Metallo-hydrolase/oxidoreductase"/>
    <property type="match status" value="1"/>
</dbReference>
<comment type="cofactor">
    <cofactor evidence="6">
        <name>Zn(2+)</name>
        <dbReference type="ChEBI" id="CHEBI:29105"/>
    </cofactor>
    <text evidence="6">Binds 2 zinc divalent cations per subunit.</text>
</comment>
<dbReference type="InterPro" id="IPR036866">
    <property type="entry name" value="RibonucZ/Hydroxyglut_hydro"/>
</dbReference>
<proteinExistence type="inferred from homology"/>
<reference evidence="9 10" key="1">
    <citation type="submission" date="2025-04" db="UniProtKB">
        <authorList>
            <consortium name="RefSeq"/>
        </authorList>
    </citation>
    <scope>IDENTIFICATION</scope>
</reference>
<feature type="binding site" evidence="5">
    <location>
        <position position="133"/>
    </location>
    <ligand>
        <name>an N-acyl-1,2-diacyl-sn-glycero-3-phosphoethanolamine</name>
        <dbReference type="ChEBI" id="CHEBI:62537"/>
    </ligand>
</feature>